<comment type="subcellular location">
    <subcellularLocation>
        <location evidence="1">Cell envelope</location>
    </subcellularLocation>
</comment>
<feature type="region of interest" description="Disordered" evidence="7">
    <location>
        <begin position="79"/>
        <end position="106"/>
    </location>
</feature>
<dbReference type="GO" id="GO:0009055">
    <property type="term" value="F:electron transfer activity"/>
    <property type="evidence" value="ECO:0007669"/>
    <property type="project" value="InterPro"/>
</dbReference>
<evidence type="ECO:0000256" key="7">
    <source>
        <dbReference type="SAM" id="MobiDB-lite"/>
    </source>
</evidence>
<keyword evidence="3 6" id="KW-0479">Metal-binding</keyword>
<keyword evidence="8" id="KW-0732">Signal</keyword>
<feature type="domain" description="Cytochrome c" evidence="9">
    <location>
        <begin position="256"/>
        <end position="416"/>
    </location>
</feature>
<evidence type="ECO:0000256" key="4">
    <source>
        <dbReference type="ARBA" id="ARBA00023002"/>
    </source>
</evidence>
<proteinExistence type="predicted"/>
<keyword evidence="11" id="KW-1185">Reference proteome</keyword>
<dbReference type="InterPro" id="IPR036909">
    <property type="entry name" value="Cyt_c-like_dom_sf"/>
</dbReference>
<dbReference type="GO" id="GO:0046872">
    <property type="term" value="F:metal ion binding"/>
    <property type="evidence" value="ECO:0007669"/>
    <property type="project" value="UniProtKB-KW"/>
</dbReference>
<keyword evidence="2 6" id="KW-0349">Heme</keyword>
<dbReference type="RefSeq" id="WP_133396298.1">
    <property type="nucleotide sequence ID" value="NZ_SNAA01000005.1"/>
</dbReference>
<dbReference type="Proteomes" id="UP000295701">
    <property type="component" value="Unassembled WGS sequence"/>
</dbReference>
<evidence type="ECO:0000256" key="3">
    <source>
        <dbReference type="ARBA" id="ARBA00022723"/>
    </source>
</evidence>
<name>A0A4R6ADZ9_9RHOB</name>
<protein>
    <submittedName>
        <fullName evidence="10">Cytochrome-c peroxidase</fullName>
    </submittedName>
</protein>
<evidence type="ECO:0000313" key="11">
    <source>
        <dbReference type="Proteomes" id="UP000295701"/>
    </source>
</evidence>
<organism evidence="10 11">
    <name type="scientific">Palleronia sediminis</name>
    <dbReference type="NCBI Taxonomy" id="2547833"/>
    <lineage>
        <taxon>Bacteria</taxon>
        <taxon>Pseudomonadati</taxon>
        <taxon>Pseudomonadota</taxon>
        <taxon>Alphaproteobacteria</taxon>
        <taxon>Rhodobacterales</taxon>
        <taxon>Roseobacteraceae</taxon>
        <taxon>Palleronia</taxon>
    </lineage>
</organism>
<dbReference type="GO" id="GO:0004130">
    <property type="term" value="F:cytochrome-c peroxidase activity"/>
    <property type="evidence" value="ECO:0007669"/>
    <property type="project" value="TreeGrafter"/>
</dbReference>
<keyword evidence="4" id="KW-0560">Oxidoreductase</keyword>
<dbReference type="GO" id="GO:0030313">
    <property type="term" value="C:cell envelope"/>
    <property type="evidence" value="ECO:0007669"/>
    <property type="project" value="UniProtKB-SubCell"/>
</dbReference>
<feature type="signal peptide" evidence="8">
    <location>
        <begin position="1"/>
        <end position="17"/>
    </location>
</feature>
<dbReference type="InterPro" id="IPR004852">
    <property type="entry name" value="Di-haem_cyt_c_peroxidsae"/>
</dbReference>
<evidence type="ECO:0000259" key="9">
    <source>
        <dbReference type="PROSITE" id="PS51007"/>
    </source>
</evidence>
<evidence type="ECO:0000256" key="1">
    <source>
        <dbReference type="ARBA" id="ARBA00004196"/>
    </source>
</evidence>
<gene>
    <name evidence="10" type="ORF">E2L08_06725</name>
</gene>
<evidence type="ECO:0000256" key="5">
    <source>
        <dbReference type="ARBA" id="ARBA00023004"/>
    </source>
</evidence>
<dbReference type="InterPro" id="IPR009056">
    <property type="entry name" value="Cyt_c-like_dom"/>
</dbReference>
<feature type="chain" id="PRO_5020345389" evidence="8">
    <location>
        <begin position="18"/>
        <end position="439"/>
    </location>
</feature>
<dbReference type="SUPFAM" id="SSF46626">
    <property type="entry name" value="Cytochrome c"/>
    <property type="match status" value="2"/>
</dbReference>
<dbReference type="PROSITE" id="PS51007">
    <property type="entry name" value="CYTC"/>
    <property type="match status" value="2"/>
</dbReference>
<dbReference type="Pfam" id="PF03150">
    <property type="entry name" value="CCP_MauG"/>
    <property type="match status" value="1"/>
</dbReference>
<dbReference type="GO" id="GO:0020037">
    <property type="term" value="F:heme binding"/>
    <property type="evidence" value="ECO:0007669"/>
    <property type="project" value="InterPro"/>
</dbReference>
<dbReference type="AlphaFoldDB" id="A0A4R6ADZ9"/>
<reference evidence="10 11" key="1">
    <citation type="submission" date="2019-03" db="EMBL/GenBank/DDBJ databases">
        <title>Primorskyibacter sp. SS33 isolated from sediments.</title>
        <authorList>
            <person name="Xunke S."/>
        </authorList>
    </citation>
    <scope>NUCLEOTIDE SEQUENCE [LARGE SCALE GENOMIC DNA]</scope>
    <source>
        <strain evidence="10 11">SS33</strain>
    </source>
</reference>
<dbReference type="EMBL" id="SNAA01000005">
    <property type="protein sequence ID" value="TDL81355.1"/>
    <property type="molecule type" value="Genomic_DNA"/>
</dbReference>
<evidence type="ECO:0000256" key="8">
    <source>
        <dbReference type="SAM" id="SignalP"/>
    </source>
</evidence>
<accession>A0A4R6ADZ9</accession>
<dbReference type="Gene3D" id="1.10.760.10">
    <property type="entry name" value="Cytochrome c-like domain"/>
    <property type="match status" value="2"/>
</dbReference>
<dbReference type="PANTHER" id="PTHR30600">
    <property type="entry name" value="CYTOCHROME C PEROXIDASE-RELATED"/>
    <property type="match status" value="1"/>
</dbReference>
<keyword evidence="10" id="KW-0575">Peroxidase</keyword>
<keyword evidence="5 6" id="KW-0408">Iron</keyword>
<evidence type="ECO:0000256" key="6">
    <source>
        <dbReference type="PROSITE-ProRule" id="PRU00433"/>
    </source>
</evidence>
<evidence type="ECO:0000256" key="2">
    <source>
        <dbReference type="ARBA" id="ARBA00022617"/>
    </source>
</evidence>
<feature type="domain" description="Cytochrome c" evidence="9">
    <location>
        <begin position="38"/>
        <end position="155"/>
    </location>
</feature>
<sequence length="439" mass="46017">MLRLLSIAALVAPAALAQTAPEGAVPLDPAGFAESPVAELRLGQALFYDPVLSGNREVSCATCHHPRFATGDGVALGLGDGGEGLGPERRVDPDNPPEQRIPRNAPPLFNLGHRDVGVMFADGRIERDPARPSGLRTPLEDEMVTGFSGLLSAQTMFPVLSPDEMAGHYGENEVSQLVRQGRLTGPGGAWEAIAARVAAIPAYREGFAAAYPEIAGGRTIAFTDISNAIAAFIAHEWRADDSPHDRAFRGEAVLGPEAARGRALFYGAAGCAACHSGPLLSDQSFHAMGAPQIGPGKAERFESHHRDEGRARVTGRAEDMFAFRTPMLRNVVETGPWGHAGAHDDLRAFLADHADPAAGLARFEPRAVLPDLPGAEDWTETAGPGRDAIAAAVAVAPVTLDEDALDALMAFLGALSDPVSLSGRMGIPETVPSGLPVAR</sequence>
<dbReference type="InterPro" id="IPR051395">
    <property type="entry name" value="Cytochrome_c_Peroxidase/MauG"/>
</dbReference>
<dbReference type="OrthoDB" id="9805202at2"/>
<evidence type="ECO:0000313" key="10">
    <source>
        <dbReference type="EMBL" id="TDL81355.1"/>
    </source>
</evidence>
<comment type="caution">
    <text evidence="10">The sequence shown here is derived from an EMBL/GenBank/DDBJ whole genome shotgun (WGS) entry which is preliminary data.</text>
</comment>